<evidence type="ECO:0000259" key="2">
    <source>
        <dbReference type="Pfam" id="PF04571"/>
    </source>
</evidence>
<dbReference type="PANTHER" id="PTHR12181">
    <property type="entry name" value="LIPIN"/>
    <property type="match status" value="1"/>
</dbReference>
<dbReference type="WBParaSite" id="maker-uti_cns_0012017-snap-gene-0.3-mRNA-1">
    <property type="protein sequence ID" value="maker-uti_cns_0012017-snap-gene-0.3-mRNA-1"/>
    <property type="gene ID" value="maker-uti_cns_0012017-snap-gene-0.3"/>
</dbReference>
<name>A0A1I8IF44_9PLAT</name>
<dbReference type="Pfam" id="PF04571">
    <property type="entry name" value="Lipin_N"/>
    <property type="match status" value="1"/>
</dbReference>
<evidence type="ECO:0000256" key="1">
    <source>
        <dbReference type="SAM" id="MobiDB-lite"/>
    </source>
</evidence>
<feature type="region of interest" description="Disordered" evidence="1">
    <location>
        <begin position="152"/>
        <end position="177"/>
    </location>
</feature>
<sequence length="177" mass="18733">GRAICKIAAHNLGEKICSIFFFYNCCEINSENFLCSLLMNLVSQLLGHVGGYWNPSTLSGAIDVLVVEQPDGSLIGSPFHARFGKRGVLRPRDNAVEIFVNESPVTGLAARLGPAGEVIFCREPLPLPPHQAAVGAGFDDWVDVPAEAAVSDQQIDSGHLSEPETSASEGAANSSAQ</sequence>
<accession>A0A1I8IF44</accession>
<reference evidence="4" key="1">
    <citation type="submission" date="2016-11" db="UniProtKB">
        <authorList>
            <consortium name="WormBaseParasite"/>
        </authorList>
    </citation>
    <scope>IDENTIFICATION</scope>
</reference>
<dbReference type="InterPro" id="IPR026058">
    <property type="entry name" value="LIPIN"/>
</dbReference>
<dbReference type="AlphaFoldDB" id="A0A1I8IF44"/>
<organism evidence="3 4">
    <name type="scientific">Macrostomum lignano</name>
    <dbReference type="NCBI Taxonomy" id="282301"/>
    <lineage>
        <taxon>Eukaryota</taxon>
        <taxon>Metazoa</taxon>
        <taxon>Spiralia</taxon>
        <taxon>Lophotrochozoa</taxon>
        <taxon>Platyhelminthes</taxon>
        <taxon>Rhabditophora</taxon>
        <taxon>Macrostomorpha</taxon>
        <taxon>Macrostomida</taxon>
        <taxon>Macrostomidae</taxon>
        <taxon>Macrostomum</taxon>
    </lineage>
</organism>
<protein>
    <submittedName>
        <fullName evidence="4">Lipin_N domain-containing protein</fullName>
    </submittedName>
</protein>
<proteinExistence type="predicted"/>
<dbReference type="GO" id="GO:0008195">
    <property type="term" value="F:phosphatidate phosphatase activity"/>
    <property type="evidence" value="ECO:0007669"/>
    <property type="project" value="TreeGrafter"/>
</dbReference>
<evidence type="ECO:0000313" key="4">
    <source>
        <dbReference type="WBParaSite" id="maker-uti_cns_0012017-snap-gene-0.3-mRNA-1"/>
    </source>
</evidence>
<dbReference type="InterPro" id="IPR007651">
    <property type="entry name" value="Lipin_N"/>
</dbReference>
<feature type="compositionally biased region" description="Polar residues" evidence="1">
    <location>
        <begin position="163"/>
        <end position="177"/>
    </location>
</feature>
<dbReference type="Proteomes" id="UP000095280">
    <property type="component" value="Unplaced"/>
</dbReference>
<dbReference type="PANTHER" id="PTHR12181:SF12">
    <property type="entry name" value="PHOSPHATIDATE PHOSPHATASE"/>
    <property type="match status" value="1"/>
</dbReference>
<keyword evidence="3" id="KW-1185">Reference proteome</keyword>
<feature type="domain" description="Lipin N-terminal" evidence="2">
    <location>
        <begin position="39"/>
        <end position="123"/>
    </location>
</feature>
<evidence type="ECO:0000313" key="3">
    <source>
        <dbReference type="Proteomes" id="UP000095280"/>
    </source>
</evidence>